<organism evidence="8 9">
    <name type="scientific">Cellulomonas fengjieae</name>
    <dbReference type="NCBI Taxonomy" id="2819978"/>
    <lineage>
        <taxon>Bacteria</taxon>
        <taxon>Bacillati</taxon>
        <taxon>Actinomycetota</taxon>
        <taxon>Actinomycetes</taxon>
        <taxon>Micrococcales</taxon>
        <taxon>Cellulomonadaceae</taxon>
        <taxon>Cellulomonas</taxon>
    </lineage>
</organism>
<feature type="transmembrane region" description="Helical" evidence="7">
    <location>
        <begin position="279"/>
        <end position="298"/>
    </location>
</feature>
<keyword evidence="5 7" id="KW-1133">Transmembrane helix</keyword>
<gene>
    <name evidence="8" type="ORF">J4035_16640</name>
</gene>
<keyword evidence="3" id="KW-1003">Cell membrane</keyword>
<dbReference type="RefSeq" id="WP_208290330.1">
    <property type="nucleotide sequence ID" value="NZ_CP074404.1"/>
</dbReference>
<comment type="subcellular location">
    <subcellularLocation>
        <location evidence="1">Cell membrane</location>
        <topology evidence="1">Multi-pass membrane protein</topology>
    </subcellularLocation>
</comment>
<evidence type="ECO:0000256" key="3">
    <source>
        <dbReference type="ARBA" id="ARBA00022475"/>
    </source>
</evidence>
<keyword evidence="9" id="KW-1185">Reference proteome</keyword>
<evidence type="ECO:0008006" key="10">
    <source>
        <dbReference type="Google" id="ProtNLM"/>
    </source>
</evidence>
<evidence type="ECO:0000313" key="9">
    <source>
        <dbReference type="Proteomes" id="UP000678317"/>
    </source>
</evidence>
<reference evidence="8 9" key="1">
    <citation type="submission" date="2021-03" db="EMBL/GenBank/DDBJ databases">
        <title>novel species in genus Cellulomonas.</title>
        <authorList>
            <person name="Zhang G."/>
        </authorList>
    </citation>
    <scope>NUCLEOTIDE SEQUENCE [LARGE SCALE GENOMIC DNA]</scope>
    <source>
        <strain evidence="9">zg-ZUI188</strain>
    </source>
</reference>
<name>A0ABS3SKJ8_9CELL</name>
<feature type="transmembrane region" description="Helical" evidence="7">
    <location>
        <begin position="12"/>
        <end position="35"/>
    </location>
</feature>
<keyword evidence="6 7" id="KW-0472">Membrane</keyword>
<accession>A0ABS3SKJ8</accession>
<feature type="transmembrane region" description="Helical" evidence="7">
    <location>
        <begin position="304"/>
        <end position="324"/>
    </location>
</feature>
<sequence length="411" mass="41407">MPLSASSRPDLTLSLSLALASLAGGLFLPLSLVYFTVLTDIALPVLGAIVSASVLVGLPLPLLAGVLVDRVGARPVVILGLVCQVAAYSAFVVARGPVAVFAASTVMVVGTRLFWSSVFSLLADYAEAGSTLSTEGWFGRLNAARTVGIVGGGLITGVVISLDLTAAYVALAWAAAASTAVAAVLITGVRVRHSPSTEGGAVLAGLAVMGRDRAFVVLLLVNSVFALCIVFVGLSLPTVVRSGLQGPGWLTSALLVVNALLVAMFSARGAAAARTHSQVSVLTRAGALWCGAFALVAVATSLGLVAAAVLLLVAMALLSAAEVLHAPSSAALVNTLAGSARGRYLAVFQYSFVLAELVGPILFTGLFRAAPALPFAVVSAAGAAAALVLARCGATPEPSTRAVRCRRGRSP</sequence>
<comment type="caution">
    <text evidence="8">The sequence shown here is derived from an EMBL/GenBank/DDBJ whole genome shotgun (WGS) entry which is preliminary data.</text>
</comment>
<feature type="transmembrane region" description="Helical" evidence="7">
    <location>
        <begin position="143"/>
        <end position="162"/>
    </location>
</feature>
<dbReference type="Gene3D" id="1.20.1250.20">
    <property type="entry name" value="MFS general substrate transporter like domains"/>
    <property type="match status" value="1"/>
</dbReference>
<evidence type="ECO:0000256" key="7">
    <source>
        <dbReference type="SAM" id="Phobius"/>
    </source>
</evidence>
<proteinExistence type="predicted"/>
<evidence type="ECO:0000313" key="8">
    <source>
        <dbReference type="EMBL" id="MBO3086273.1"/>
    </source>
</evidence>
<dbReference type="InterPro" id="IPR050171">
    <property type="entry name" value="MFS_Transporters"/>
</dbReference>
<dbReference type="EMBL" id="JAGFBM010000009">
    <property type="protein sequence ID" value="MBO3086273.1"/>
    <property type="molecule type" value="Genomic_DNA"/>
</dbReference>
<keyword evidence="4 7" id="KW-0812">Transmembrane</keyword>
<feature type="transmembrane region" description="Helical" evidence="7">
    <location>
        <begin position="100"/>
        <end position="122"/>
    </location>
</feature>
<evidence type="ECO:0000256" key="6">
    <source>
        <dbReference type="ARBA" id="ARBA00023136"/>
    </source>
</evidence>
<dbReference type="InterPro" id="IPR036259">
    <property type="entry name" value="MFS_trans_sf"/>
</dbReference>
<dbReference type="PANTHER" id="PTHR23517">
    <property type="entry name" value="RESISTANCE PROTEIN MDTM, PUTATIVE-RELATED-RELATED"/>
    <property type="match status" value="1"/>
</dbReference>
<feature type="transmembrane region" description="Helical" evidence="7">
    <location>
        <begin position="373"/>
        <end position="394"/>
    </location>
</feature>
<feature type="transmembrane region" description="Helical" evidence="7">
    <location>
        <begin position="76"/>
        <end position="94"/>
    </location>
</feature>
<feature type="transmembrane region" description="Helical" evidence="7">
    <location>
        <begin position="215"/>
        <end position="236"/>
    </location>
</feature>
<dbReference type="InterPro" id="IPR011701">
    <property type="entry name" value="MFS"/>
</dbReference>
<evidence type="ECO:0000256" key="5">
    <source>
        <dbReference type="ARBA" id="ARBA00022989"/>
    </source>
</evidence>
<feature type="transmembrane region" description="Helical" evidence="7">
    <location>
        <begin position="344"/>
        <end position="367"/>
    </location>
</feature>
<evidence type="ECO:0000256" key="2">
    <source>
        <dbReference type="ARBA" id="ARBA00022448"/>
    </source>
</evidence>
<protein>
    <recommendedName>
        <fullName evidence="10">Major facilitator superfamily (MFS) profile domain-containing protein</fullName>
    </recommendedName>
</protein>
<keyword evidence="2" id="KW-0813">Transport</keyword>
<feature type="transmembrane region" description="Helical" evidence="7">
    <location>
        <begin position="168"/>
        <end position="189"/>
    </location>
</feature>
<dbReference type="PANTHER" id="PTHR23517:SF2">
    <property type="entry name" value="MULTIDRUG RESISTANCE PROTEIN MDTH"/>
    <property type="match status" value="1"/>
</dbReference>
<dbReference type="Pfam" id="PF07690">
    <property type="entry name" value="MFS_1"/>
    <property type="match status" value="1"/>
</dbReference>
<dbReference type="SUPFAM" id="SSF103473">
    <property type="entry name" value="MFS general substrate transporter"/>
    <property type="match status" value="1"/>
</dbReference>
<feature type="transmembrane region" description="Helical" evidence="7">
    <location>
        <begin position="41"/>
        <end position="64"/>
    </location>
</feature>
<dbReference type="Proteomes" id="UP000678317">
    <property type="component" value="Unassembled WGS sequence"/>
</dbReference>
<evidence type="ECO:0000256" key="4">
    <source>
        <dbReference type="ARBA" id="ARBA00022692"/>
    </source>
</evidence>
<feature type="transmembrane region" description="Helical" evidence="7">
    <location>
        <begin position="248"/>
        <end position="267"/>
    </location>
</feature>
<evidence type="ECO:0000256" key="1">
    <source>
        <dbReference type="ARBA" id="ARBA00004651"/>
    </source>
</evidence>